<evidence type="ECO:0000313" key="2">
    <source>
        <dbReference type="EMBL" id="AGH98736.1"/>
    </source>
</evidence>
<dbReference type="KEGG" id="man:A11S_1935"/>
<dbReference type="RefSeq" id="WP_015468263.1">
    <property type="nucleotide sequence ID" value="NC_020812.1"/>
</dbReference>
<reference evidence="2 3" key="1">
    <citation type="journal article" date="2013" name="ISME J.">
        <title>By their genes ye shall know them: genomic signatures of predatory bacteria.</title>
        <authorList>
            <person name="Pasternak Z."/>
            <person name="Pietrokovski S."/>
            <person name="Rotem O."/>
            <person name="Gophna U."/>
            <person name="Lurie-Weinberger M.N."/>
            <person name="Jurkevitch E."/>
        </authorList>
    </citation>
    <scope>NUCLEOTIDE SEQUENCE [LARGE SCALE GENOMIC DNA]</scope>
    <source>
        <strain evidence="2">EPB</strain>
    </source>
</reference>
<dbReference type="EMBL" id="CP003538">
    <property type="protein sequence ID" value="AGH98736.1"/>
    <property type="molecule type" value="Genomic_DNA"/>
</dbReference>
<feature type="domain" description="DUF6782" evidence="1">
    <location>
        <begin position="111"/>
        <end position="226"/>
    </location>
</feature>
<dbReference type="Proteomes" id="UP000011932">
    <property type="component" value="Chromosome"/>
</dbReference>
<proteinExistence type="predicted"/>
<name>M4VKV2_9BACT</name>
<dbReference type="STRING" id="349215.A11S_1935"/>
<dbReference type="Pfam" id="PF20573">
    <property type="entry name" value="DUF6782"/>
    <property type="match status" value="1"/>
</dbReference>
<accession>M4VKV2</accession>
<evidence type="ECO:0000313" key="3">
    <source>
        <dbReference type="Proteomes" id="UP000011932"/>
    </source>
</evidence>
<organism evidence="2 3">
    <name type="scientific">Micavibrio aeruginosavorus EPB</name>
    <dbReference type="NCBI Taxonomy" id="349215"/>
    <lineage>
        <taxon>Bacteria</taxon>
        <taxon>Pseudomonadati</taxon>
        <taxon>Bdellovibrionota</taxon>
        <taxon>Bdellovibrionia</taxon>
        <taxon>Bdellovibrionales</taxon>
        <taxon>Pseudobdellovibrionaceae</taxon>
        <taxon>Micavibrio</taxon>
    </lineage>
</organism>
<dbReference type="InterPro" id="IPR046709">
    <property type="entry name" value="DUF6782"/>
</dbReference>
<gene>
    <name evidence="2" type="ORF">A11S_1935</name>
</gene>
<sequence length="327" mass="37085">MDHWEYEAYIRGHTGDLYDLDDKKDLGDYWALDQSRALQSHRRIYDSHADVYAKSAIKKSAHGKILYEFAEKSGVVLRQSMSMPNNTLAHYLHGEDTLHPGVVEYACFLTPAILGHEYRHAWQHLNGLMAIPVGSPEEMIMRDRFIEADARAFEFATAVEYISATGVKNNYARCMLGAMEGWSKEILHYSEDEVMRLGQDAEALKQTMRHVFDRWISLTPLAETYNNLSLGALDRTRKPGMLSRLFKGQVLDVVFDLLDPAAPAGKPFQHRGVTPAFAEELVTRLGQMDEAGHGNYLTQTTGLAFTHAFYTRVHDFRLERSAASLKI</sequence>
<dbReference type="OrthoDB" id="9819152at2"/>
<evidence type="ECO:0000259" key="1">
    <source>
        <dbReference type="Pfam" id="PF20573"/>
    </source>
</evidence>
<protein>
    <recommendedName>
        <fullName evidence="1">DUF6782 domain-containing protein</fullName>
    </recommendedName>
</protein>
<dbReference type="HOGENOM" id="CLU_849435_0_0_5"/>
<dbReference type="AlphaFoldDB" id="M4VKV2"/>